<dbReference type="GO" id="GO:0005737">
    <property type="term" value="C:cytoplasm"/>
    <property type="evidence" value="ECO:0007669"/>
    <property type="project" value="TreeGrafter"/>
</dbReference>
<dbReference type="Pfam" id="PF04376">
    <property type="entry name" value="ATE_N"/>
    <property type="match status" value="1"/>
</dbReference>
<sequence>MADAKKMRSEASTSGTAVGGGGDEGRPESEVVDVGRRKSTCGYCKSGGRTSISHGLWAHSLRVDDYQALLDRGWRRSGCFLYKPDMENSCCPSYTIRLKASDFVPSKEQIRVSRRMKRHFSINSSYSQKMLHLTSSLLHMNYRIGNSGHESKTDEIMHFLSHKLDATVQQYLKSGKFSSDIQLPKASIKRASPAKRKLGAEKSEELLFSCNISFQIAAALKRLKRDADHMNESSQHGLEGTEDLSDLSPKAIAEILTKHSKQLIVSRGLLVRACNGHINFYSVLKQTAVVESGIEIKSIISSTRTGGNDGSLKKCSERLQSPCRRFEVRLKRSSFDDEEYSLYRKYQLKVHNDAPDHVSESSYKRFLVDTPLIYVPANGDQTTPPCGFGSFHQQYVVDGNLIAVGVIDILPKCLSSKYLFWDPDFAFLSLGKFSALEEIRWVSENQLHCPSLEFYYLGYYIHSCSKMRYKAAYRPSELLCPLRFQWVPYNIAKPLLDRRKYVVLSDYATERNGESLPLDIGVGEMDEQHNNCAEEIPNDVTVNDEEMELDSDCSVDEPEPESESEANVSLEDANVDNILIGVRGARLRYKGLRHAFDPNQRSIIENQLQRYVRVVGADLSEQMVYSLG</sequence>
<evidence type="ECO:0000313" key="9">
    <source>
        <dbReference type="EMBL" id="CAA0811110.1"/>
    </source>
</evidence>
<comment type="function">
    <text evidence="5">Involved in the post-translational conjugation of arginine to the N-terminal aspartate or glutamate of a protein. This arginylation is required for degradation of the protein via the ubiquitin pathway.</text>
</comment>
<dbReference type="InterPro" id="IPR007471">
    <property type="entry name" value="N-end_Aminoacyl_Trfase_N"/>
</dbReference>
<evidence type="ECO:0000256" key="3">
    <source>
        <dbReference type="ARBA" id="ARBA00022786"/>
    </source>
</evidence>
<comment type="caution">
    <text evidence="9">The sequence shown here is derived from an EMBL/GenBank/DDBJ whole genome shotgun (WGS) entry which is preliminary data.</text>
</comment>
<dbReference type="InterPro" id="IPR016181">
    <property type="entry name" value="Acyl_CoA_acyltransferase"/>
</dbReference>
<comment type="catalytic activity">
    <reaction evidence="5">
        <text>an N-terminal L-alpha-aminoacyl-[protein] + L-arginyl-tRNA(Arg) = an N-terminal L-arginyl-L-aminoacyl-[protein] + tRNA(Arg) + H(+)</text>
        <dbReference type="Rhea" id="RHEA:10208"/>
        <dbReference type="Rhea" id="RHEA-COMP:9658"/>
        <dbReference type="Rhea" id="RHEA-COMP:9673"/>
        <dbReference type="Rhea" id="RHEA-COMP:10636"/>
        <dbReference type="Rhea" id="RHEA-COMP:10638"/>
        <dbReference type="ChEBI" id="CHEBI:15378"/>
        <dbReference type="ChEBI" id="CHEBI:78442"/>
        <dbReference type="ChEBI" id="CHEBI:78513"/>
        <dbReference type="ChEBI" id="CHEBI:78597"/>
        <dbReference type="ChEBI" id="CHEBI:83562"/>
        <dbReference type="EC" id="2.3.2.8"/>
    </reaction>
</comment>
<gene>
    <name evidence="9" type="ORF">SHERM_00136</name>
</gene>
<dbReference type="Pfam" id="PF04377">
    <property type="entry name" value="ATE_C"/>
    <property type="match status" value="1"/>
</dbReference>
<reference evidence="9" key="1">
    <citation type="submission" date="2019-12" db="EMBL/GenBank/DDBJ databases">
        <authorList>
            <person name="Scholes J."/>
        </authorList>
    </citation>
    <scope>NUCLEOTIDE SEQUENCE</scope>
</reference>
<feature type="domain" description="N-end rule aminoacyl transferase C-terminal" evidence="8">
    <location>
        <begin position="338"/>
        <end position="480"/>
    </location>
</feature>
<dbReference type="SUPFAM" id="SSF55729">
    <property type="entry name" value="Acyl-CoA N-acyltransferases (Nat)"/>
    <property type="match status" value="1"/>
</dbReference>
<feature type="region of interest" description="Disordered" evidence="6">
    <location>
        <begin position="1"/>
        <end position="33"/>
    </location>
</feature>
<evidence type="ECO:0000259" key="8">
    <source>
        <dbReference type="Pfam" id="PF04377"/>
    </source>
</evidence>
<feature type="compositionally biased region" description="Basic and acidic residues" evidence="6">
    <location>
        <begin position="23"/>
        <end position="33"/>
    </location>
</feature>
<comment type="similarity">
    <text evidence="1 5">Belongs to the R-transferase family.</text>
</comment>
<dbReference type="Proteomes" id="UP001153555">
    <property type="component" value="Unassembled WGS sequence"/>
</dbReference>
<dbReference type="PANTHER" id="PTHR21367">
    <property type="entry name" value="ARGININE-TRNA-PROTEIN TRANSFERASE 1"/>
    <property type="match status" value="1"/>
</dbReference>
<dbReference type="InterPro" id="IPR007472">
    <property type="entry name" value="N-end_Aminoacyl_Trfase_C"/>
</dbReference>
<keyword evidence="4 5" id="KW-0012">Acyltransferase</keyword>
<name>A0A9N7MPS1_STRHE</name>
<proteinExistence type="inferred from homology"/>
<organism evidence="9 10">
    <name type="scientific">Striga hermonthica</name>
    <name type="common">Purple witchweed</name>
    <name type="synonym">Buchnera hermonthica</name>
    <dbReference type="NCBI Taxonomy" id="68872"/>
    <lineage>
        <taxon>Eukaryota</taxon>
        <taxon>Viridiplantae</taxon>
        <taxon>Streptophyta</taxon>
        <taxon>Embryophyta</taxon>
        <taxon>Tracheophyta</taxon>
        <taxon>Spermatophyta</taxon>
        <taxon>Magnoliopsida</taxon>
        <taxon>eudicotyledons</taxon>
        <taxon>Gunneridae</taxon>
        <taxon>Pentapetalae</taxon>
        <taxon>asterids</taxon>
        <taxon>lamiids</taxon>
        <taxon>Lamiales</taxon>
        <taxon>Orobanchaceae</taxon>
        <taxon>Buchnereae</taxon>
        <taxon>Striga</taxon>
    </lineage>
</organism>
<dbReference type="PANTHER" id="PTHR21367:SF1">
    <property type="entry name" value="ARGINYL-TRNA--PROTEIN TRANSFERASE 1"/>
    <property type="match status" value="1"/>
</dbReference>
<evidence type="ECO:0000256" key="1">
    <source>
        <dbReference type="ARBA" id="ARBA00009991"/>
    </source>
</evidence>
<evidence type="ECO:0000256" key="4">
    <source>
        <dbReference type="ARBA" id="ARBA00023315"/>
    </source>
</evidence>
<dbReference type="EMBL" id="CACSLK010007779">
    <property type="protein sequence ID" value="CAA0811110.1"/>
    <property type="molecule type" value="Genomic_DNA"/>
</dbReference>
<evidence type="ECO:0000256" key="6">
    <source>
        <dbReference type="SAM" id="MobiDB-lite"/>
    </source>
</evidence>
<dbReference type="InterPro" id="IPR030700">
    <property type="entry name" value="N-end_Aminoacyl_Trfase"/>
</dbReference>
<evidence type="ECO:0000256" key="5">
    <source>
        <dbReference type="PIRNR" id="PIRNR037207"/>
    </source>
</evidence>
<keyword evidence="2 5" id="KW-0808">Transferase</keyword>
<dbReference type="AlphaFoldDB" id="A0A9N7MPS1"/>
<feature type="domain" description="N-end aminoacyl transferase N-terminal" evidence="7">
    <location>
        <begin position="39"/>
        <end position="109"/>
    </location>
</feature>
<dbReference type="EC" id="2.3.2.8" evidence="5"/>
<dbReference type="PIRSF" id="PIRSF037207">
    <property type="entry name" value="ATE1_euk"/>
    <property type="match status" value="1"/>
</dbReference>
<dbReference type="OrthoDB" id="74183at2759"/>
<dbReference type="GO" id="GO:0004057">
    <property type="term" value="F:arginyl-tRNA--protein transferase activity"/>
    <property type="evidence" value="ECO:0007669"/>
    <property type="project" value="UniProtKB-EC"/>
</dbReference>
<dbReference type="InterPro" id="IPR017137">
    <property type="entry name" value="Arg-tRNA-P_Trfase_1_euk"/>
</dbReference>
<protein>
    <recommendedName>
        <fullName evidence="5">Arginyl-tRNA--protein transferase</fullName>
        <ecNumber evidence="5">2.3.2.8</ecNumber>
    </recommendedName>
</protein>
<accession>A0A9N7MPS1</accession>
<evidence type="ECO:0000313" key="10">
    <source>
        <dbReference type="Proteomes" id="UP001153555"/>
    </source>
</evidence>
<keyword evidence="10" id="KW-1185">Reference proteome</keyword>
<evidence type="ECO:0000256" key="2">
    <source>
        <dbReference type="ARBA" id="ARBA00022679"/>
    </source>
</evidence>
<evidence type="ECO:0000259" key="7">
    <source>
        <dbReference type="Pfam" id="PF04376"/>
    </source>
</evidence>
<keyword evidence="3 5" id="KW-0833">Ubl conjugation pathway</keyword>